<dbReference type="InterPro" id="IPR009454">
    <property type="entry name" value="Lipid_transpt_open_b-sht"/>
</dbReference>
<evidence type="ECO:0000256" key="1">
    <source>
        <dbReference type="ARBA" id="ARBA00004613"/>
    </source>
</evidence>
<gene>
    <name evidence="12" type="ORF">KUF71_018306</name>
</gene>
<accession>A0AAE1L5Z4</accession>
<dbReference type="Gene3D" id="1.20.120.20">
    <property type="entry name" value="Apolipoprotein"/>
    <property type="match status" value="1"/>
</dbReference>
<sequence>MFFEIHVQIENPVRYMGWKPVTPPASAPLVYYCAKRTVRDPTGPDTMGTYLGPLLLVALALIAGPALADSKCKAGCAHHGHGATSNIFAYGEGNTYVYSVEGTTVTSLTGAKGEVTKLTLKATAELSVQANCAQYIKLSGVSVTGPDGKKYDNLKDLEKHPLRFNFHDGHIDAELCTVEEDTQTALNVKRAVLSLFQVAASQSFGSNAHTEVDVYGSCPTDFSFSKDGDTLIVRKERNLNRCAYREDFRSDILSVGYAGGSPLQNTPLMASSMKSTQKIKNKILDSAESVEEYFYRPLSNKDAGAKTVVETKIKLVSTKKQGPSSTAVTRQRSILFEVPHATTVPGNADAISKAMHKAHENMKATVGESSARDFGDVVAVLRQSTKDDILKAFKETHHKSMFIDALIRTGTGQAVEAGAELIKQKEIKDMTEKIWYMNLGFVRHATPGALAAVAGLIDADSSRGLILGAGALAGRYCREHECDNKAEFNTLITKLAAPLGSSCKPANKAEENKIIASLKAIHNIHNLNDAVAKTVSVCASDATLPSRIRAFALEAFHGDACIPKLRETALNVLKNTEEDSELRIKAYLALVDCPNGQVANALKEIIEKEPSYQVGAFIVSHLRNLRASANPDKASAKAQLGNIKPTKRFPNDLRKFSRNFEVSTLVDLLNIGASAESNVIFSQKSFVPRSASLNLTTDIFGHSVNLLDFGIRAENVDRVLEHIFGPKGYIRSNNVRDMFTESQDKFVTLAGKVADRFAKATRGKRSVSRDQINAVSKKVSLGPKEFDAELDLDLSVRVFGFESIWINYQGGKSLSPESIVDKFFDGVDAGIMKAKKFNYDIRKHYQFLDADLTYPTGLGFPLKLSAVGNAAVHLQLDGKFDIHAIMKDPKNAEAKLHIVPSAAIELNGLMVVDAIAVQSGLKLSTTVHSATGSDVTIKILDGAGIDVNFGLPIPKQDVITLKSEIFSFKREKGQSEVNTPLSFNTKRKEFHGCFDQLSPVIGLTFCSEVGFPAEGPSFNAALFPLNGPAKLSIKADKDDDGMTGYRLKASYDRSNPHKRSVEVLVDTPGSKTNRKLSAILEASSSPEYAVKAALISPWKKVSVEGQIIDNEQKQMLVGKLLNDKAEYSVKVGLDVTGSPDARTYSPVLEYSGPGGKKEALTGKDGKKQPINIEGTVTIEKKGDTWRKYKFNGVAVNTPVGKYGVDGSITKDTNLVAHDLKLILDKHTATVKTNLQKLGPNAYKAHIEAVPNQAPDFSFAIDWDYKRENNQIDNNLIVAHGANLKAVESRVTLNQQFSFKGDSVNNFDGSTKQKLTYPLLGVEVKLDAAATRKTLSYDLAAKYGDKKLESKLNAKANQKSVGDYEINFNLKVNDKGIALSSQRSKPAADKVKAHHSVELTPGGKYELSSDVTYNFEKSNVNYLGEHLLKLHQQPDIKVSTALVYNPGHFNTHCYITYGDTKYLDTAAKLDRNGANPTGNYKIIIKDYFDSHGELKYAGGKGSGNFVVDFPKVQRKIKGSADLTISGNNHKLSADLLWNAEKDPKQKIHFETDSDLSRQAINSKNTIIIMDWKLQANLKREATGTERDGNSKSDVEVILPSGRKLSARYKRETHIKPDQPASGEFSLSLEDQNGSAVRTSSLKVSGKGIDVKQRAFDVNADYSYKSPSGKDLVAKLSAKNTHAGDKWIAEGKGSIKGAYLSKPAEVEFNSEATKTQVTYKLKGSGLSGFEYDVQGKMLSGQEGNNGQKHSDIAIDLKLPSDYIKHIKYKNSYTMTAEPGSPCQVGFKHLYEMLQKIRSEKGMKLASAVSLLLPNIVPSCEVKVLNELSWDEKTAKLNGALKADLRRGSTKVILTLPNDKPRSIQTSWVHELDQEPPKLSTTATATWDEKKEAKFEFKVEGLKDLSDIKAKLSGTTNVNTKHNFEIDVLNKRKSERASNTDITVSLDDKKVNVGVDLDMEEKQPKFDIKIEHPGGKLRVASKTVRSSDKEMKNEGELQWPYQGGGKLTWSLESKCESIDNFDIKAKIDSEKLKLNKYDLAIASKPGEKKQITFSLKSADQNIVSGSTNYEVKEEGKVWSMEGSGNVQVKSEARSSHFKFTHKQLNLGDDKEVGEERILNVDFGGKESIQLERKLTNRQQRFINVFCDKDKKCARIEFDNNVKTQDFVDYNHALKVVFDLKSLGVPHDFTMDVTRVRHGRIVDIDTSINMDTGAEKTSLSSKLYAHEKSAGIIINLPKRTIEALAELSNKKEGSFKAELAFWIDKKRQPNLKSSISLSADVAHSESGASLAGEARFAHPGAKDLVASSRVAVGGGQNLVDAAVDLDVFADQKQKVVLEAKVAALQIPGGRNVTVNIGAKSKGLNLDVELLGHVAVSPEVFSASNFLVYQDAKKGSRNAGIYAKLSKEKLILVATVPGSVLLKVKSDLKIARDVQSIDSNIELFGMKPIAVQGEIKDLNSAIFNIYKKEEPNKKLSLKGGFGWGQVAEIRATKQDGDAKKDLFYVTVALDESHFLQTEYGGSYDNIKATIDGLRKEGAAFANQAKIQIADAVLEGNNNVREIGEEMNKAKPNLKPVIDTYQKELKALSDELANEKLAKEITDLIKEAVARITAILDKIQTELHKYVEIMEKPLKRLSETLKQWASKLSEVYGSIAGSAVGAIDAIAQVIANYMSQIVELVHKHEEDIKKIATTVGQGIQDIGRIVSKAVGQIRHEVEDFVKLFMEQLKALPLYEVLKERYAELKKMQIPDQTWNVIRDMIDALGASMPTPEVGDLLQSISSYAEKHLKHEKVNDLEELKGIYNNAILALKSIINLIKGQISQEDINKLLKFTAVPLPGASWFQLPIFAPIHFSPLKWLQSGDLPSLSDAYYTYRPTLNPLDWVPPYKMYGILVDSNNFYTFDRKYYNFKGACSYVLAQDFVDGNFSLIVNLEGGKFKSILLNDAKDSIELESDMSILVNGKPQDFPALQGGLSAWRRYDSANLRSDSGVFVTCDLKRQVCQFFLSGFYFGKTRGLLGNMNYEQFDDLVLPSGKIASKVSEFGNAWKVNSECADVPNVEHDHAKESYSECANFFSGNSALSSCFPYINPGAFRTACDHAATEGKSEADKKKAACNLAFAYTQSCRYEHVKVDIPSGCATCSAGSSNVAIGDVVSVKSPQTSADIILVVEQITPNEEVFKDLVVPLIAALSNELKGKGITDVHFSLLGYGAPNQKWPSHYTSGGDLSFEGKSKNIWFGAPTTYEKPLDTMEKKIKWVKHQVDLETGNLKLVDAFQEAGEYPFRAGAVKSIIGVMGQACESSLLPISLMQIRTHLASYRYRDQGISLHIISPLNDLALDNDKPSSEIVGFDSEHVYTLGDDKKKPFAGSTELREHLKNESDACIKVALGSYGSAFSSKNFLASKPPQRKQFVSVVSKRVTDSLAGGEITQDCKCSLHDGLHPKINCRVVNRTEKRHG</sequence>
<dbReference type="PANTHER" id="PTHR23345">
    <property type="entry name" value="VITELLOGENIN-RELATED"/>
    <property type="match status" value="1"/>
</dbReference>
<dbReference type="Pfam" id="PF01347">
    <property type="entry name" value="Vitellogenin_N"/>
    <property type="match status" value="1"/>
</dbReference>
<proteinExistence type="predicted"/>
<dbReference type="SUPFAM" id="SSF48431">
    <property type="entry name" value="Lipovitellin-phosvitin complex, superhelical domain"/>
    <property type="match status" value="1"/>
</dbReference>
<dbReference type="Pfam" id="PF06448">
    <property type="entry name" value="DUF1081"/>
    <property type="match status" value="1"/>
</dbReference>
<dbReference type="PANTHER" id="PTHR23345:SF36">
    <property type="entry name" value="APOLIPOPHORINS"/>
    <property type="match status" value="1"/>
</dbReference>
<name>A0AAE1L5Z4_9NEOP</name>
<dbReference type="Gene3D" id="2.30.230.10">
    <property type="entry name" value="Lipovitellin, beta-sheet shell regions, chain A"/>
    <property type="match status" value="1"/>
</dbReference>
<dbReference type="Pfam" id="PF00094">
    <property type="entry name" value="VWD"/>
    <property type="match status" value="1"/>
</dbReference>
<feature type="disulfide bond" evidence="9">
    <location>
        <begin position="477"/>
        <end position="482"/>
    </location>
</feature>
<dbReference type="Gene3D" id="2.20.50.20">
    <property type="entry name" value="Lipovitellin. Chain A, domain 3"/>
    <property type="match status" value="1"/>
</dbReference>
<evidence type="ECO:0000259" key="10">
    <source>
        <dbReference type="PROSITE" id="PS51211"/>
    </source>
</evidence>
<feature type="domain" description="VWFD" evidence="11">
    <location>
        <begin position="2883"/>
        <end position="3047"/>
    </location>
</feature>
<keyword evidence="6" id="KW-0446">Lipid-binding</keyword>
<evidence type="ECO:0000313" key="13">
    <source>
        <dbReference type="Proteomes" id="UP001219518"/>
    </source>
</evidence>
<dbReference type="GO" id="GO:0005319">
    <property type="term" value="F:lipid transporter activity"/>
    <property type="evidence" value="ECO:0007669"/>
    <property type="project" value="InterPro"/>
</dbReference>
<dbReference type="PROSITE" id="PS51233">
    <property type="entry name" value="VWFD"/>
    <property type="match status" value="1"/>
</dbReference>
<comment type="caution">
    <text evidence="9">Lacks conserved residue(s) required for the propagation of feature annotation.</text>
</comment>
<keyword evidence="5" id="KW-0445">Lipid transport</keyword>
<dbReference type="EMBL" id="JAHWGI010000014">
    <property type="protein sequence ID" value="KAK3907670.1"/>
    <property type="molecule type" value="Genomic_DNA"/>
</dbReference>
<organism evidence="12 13">
    <name type="scientific">Frankliniella fusca</name>
    <dbReference type="NCBI Taxonomy" id="407009"/>
    <lineage>
        <taxon>Eukaryota</taxon>
        <taxon>Metazoa</taxon>
        <taxon>Ecdysozoa</taxon>
        <taxon>Arthropoda</taxon>
        <taxon>Hexapoda</taxon>
        <taxon>Insecta</taxon>
        <taxon>Pterygota</taxon>
        <taxon>Neoptera</taxon>
        <taxon>Paraneoptera</taxon>
        <taxon>Thysanoptera</taxon>
        <taxon>Terebrantia</taxon>
        <taxon>Thripoidea</taxon>
        <taxon>Thripidae</taxon>
        <taxon>Frankliniella</taxon>
    </lineage>
</organism>
<evidence type="ECO:0000259" key="11">
    <source>
        <dbReference type="PROSITE" id="PS51233"/>
    </source>
</evidence>
<dbReference type="PROSITE" id="PS51211">
    <property type="entry name" value="VITELLOGENIN"/>
    <property type="match status" value="1"/>
</dbReference>
<keyword evidence="2" id="KW-0813">Transport</keyword>
<reference evidence="12" key="2">
    <citation type="journal article" date="2023" name="BMC Genomics">
        <title>Pest status, molecular evolution, and epigenetic factors derived from the genome assembly of Frankliniella fusca, a thysanopteran phytovirus vector.</title>
        <authorList>
            <person name="Catto M.A."/>
            <person name="Labadie P.E."/>
            <person name="Jacobson A.L."/>
            <person name="Kennedy G.G."/>
            <person name="Srinivasan R."/>
            <person name="Hunt B.G."/>
        </authorList>
    </citation>
    <scope>NUCLEOTIDE SEQUENCE</scope>
    <source>
        <strain evidence="12">PL_HMW_Pooled</strain>
    </source>
</reference>
<evidence type="ECO:0000256" key="9">
    <source>
        <dbReference type="PROSITE-ProRule" id="PRU00557"/>
    </source>
</evidence>
<evidence type="ECO:0000256" key="2">
    <source>
        <dbReference type="ARBA" id="ARBA00022448"/>
    </source>
</evidence>
<reference evidence="12" key="1">
    <citation type="submission" date="2021-07" db="EMBL/GenBank/DDBJ databases">
        <authorList>
            <person name="Catto M.A."/>
            <person name="Jacobson A."/>
            <person name="Kennedy G."/>
            <person name="Labadie P."/>
            <person name="Hunt B.G."/>
            <person name="Srinivasan R."/>
        </authorList>
    </citation>
    <scope>NUCLEOTIDE SEQUENCE</scope>
    <source>
        <strain evidence="12">PL_HMW_Pooled</strain>
        <tissue evidence="12">Head</tissue>
    </source>
</reference>
<dbReference type="InterPro" id="IPR001747">
    <property type="entry name" value="Vitellogenin_N"/>
</dbReference>
<dbReference type="SUPFAM" id="SSF58113">
    <property type="entry name" value="Apolipoprotein A-I"/>
    <property type="match status" value="1"/>
</dbReference>
<evidence type="ECO:0000256" key="6">
    <source>
        <dbReference type="ARBA" id="ARBA00023121"/>
    </source>
</evidence>
<dbReference type="SMART" id="SM01169">
    <property type="entry name" value="DUF1943"/>
    <property type="match status" value="1"/>
</dbReference>
<dbReference type="GO" id="GO:0008289">
    <property type="term" value="F:lipid binding"/>
    <property type="evidence" value="ECO:0007669"/>
    <property type="project" value="UniProtKB-KW"/>
</dbReference>
<dbReference type="InterPro" id="IPR050733">
    <property type="entry name" value="Vitellogenin/Apolipophorin"/>
</dbReference>
<dbReference type="SMART" id="SM00216">
    <property type="entry name" value="VWD"/>
    <property type="match status" value="1"/>
</dbReference>
<evidence type="ECO:0000256" key="5">
    <source>
        <dbReference type="ARBA" id="ARBA00023055"/>
    </source>
</evidence>
<keyword evidence="3" id="KW-0964">Secreted</keyword>
<dbReference type="InterPro" id="IPR015819">
    <property type="entry name" value="Lipid_transp_b-sht_shell"/>
</dbReference>
<dbReference type="Proteomes" id="UP001219518">
    <property type="component" value="Unassembled WGS sequence"/>
</dbReference>
<keyword evidence="7 9" id="KW-1015">Disulfide bond</keyword>
<evidence type="ECO:0000313" key="12">
    <source>
        <dbReference type="EMBL" id="KAK3907670.1"/>
    </source>
</evidence>
<dbReference type="InterPro" id="IPR015255">
    <property type="entry name" value="Vitellinogen_open_b-sht"/>
</dbReference>
<dbReference type="Pfam" id="PF09172">
    <property type="entry name" value="Vit_open_b-sht"/>
    <property type="match status" value="1"/>
</dbReference>
<evidence type="ECO:0000256" key="3">
    <source>
        <dbReference type="ARBA" id="ARBA00022525"/>
    </source>
</evidence>
<dbReference type="SMART" id="SM00638">
    <property type="entry name" value="LPD_N"/>
    <property type="match status" value="1"/>
</dbReference>
<dbReference type="InterPro" id="IPR011030">
    <property type="entry name" value="Lipovitellin_superhlx_dom"/>
</dbReference>
<dbReference type="InterPro" id="IPR015816">
    <property type="entry name" value="Vitellinogen_b-sht_N"/>
</dbReference>
<keyword evidence="13" id="KW-1185">Reference proteome</keyword>
<evidence type="ECO:0000256" key="7">
    <source>
        <dbReference type="ARBA" id="ARBA00023157"/>
    </source>
</evidence>
<dbReference type="Gene3D" id="1.25.10.20">
    <property type="entry name" value="Vitellinogen, superhelical"/>
    <property type="match status" value="1"/>
</dbReference>
<feature type="domain" description="Vitellogenin" evidence="10">
    <location>
        <begin position="90"/>
        <end position="691"/>
    </location>
</feature>
<keyword evidence="4" id="KW-0732">Signal</keyword>
<keyword evidence="8" id="KW-0325">Glycoprotein</keyword>
<dbReference type="GO" id="GO:0005576">
    <property type="term" value="C:extracellular region"/>
    <property type="evidence" value="ECO:0007669"/>
    <property type="project" value="UniProtKB-SubCell"/>
</dbReference>
<dbReference type="InterPro" id="IPR001846">
    <property type="entry name" value="VWF_type-D"/>
</dbReference>
<dbReference type="FunFam" id="2.20.50.20:FF:000007">
    <property type="entry name" value="von Willebrand factor type D domaincontaining protein"/>
    <property type="match status" value="1"/>
</dbReference>
<evidence type="ECO:0000256" key="8">
    <source>
        <dbReference type="ARBA" id="ARBA00023180"/>
    </source>
</evidence>
<evidence type="ECO:0000256" key="4">
    <source>
        <dbReference type="ARBA" id="ARBA00022729"/>
    </source>
</evidence>
<dbReference type="Gene3D" id="2.20.80.10">
    <property type="entry name" value="Lipovitellin-phosvitin complex, chain A, domain 4"/>
    <property type="match status" value="1"/>
</dbReference>
<comment type="subcellular location">
    <subcellularLocation>
        <location evidence="1">Secreted</location>
    </subcellularLocation>
</comment>
<comment type="caution">
    <text evidence="12">The sequence shown here is derived from an EMBL/GenBank/DDBJ whole genome shotgun (WGS) entry which is preliminary data.</text>
</comment>
<dbReference type="SUPFAM" id="SSF56968">
    <property type="entry name" value="Lipovitellin-phosvitin complex, beta-sheet shell regions"/>
    <property type="match status" value="2"/>
</dbReference>
<dbReference type="InterPro" id="IPR015817">
    <property type="entry name" value="Vitellinogen_open_b-sht_sub1"/>
</dbReference>
<protein>
    <submittedName>
        <fullName evidence="12">Apolipophorin</fullName>
    </submittedName>
</protein>